<evidence type="ECO:0000313" key="2">
    <source>
        <dbReference type="Proteomes" id="UP000053766"/>
    </source>
</evidence>
<dbReference type="EMBL" id="KN716478">
    <property type="protein sequence ID" value="KJH44385.1"/>
    <property type="molecule type" value="Genomic_DNA"/>
</dbReference>
<dbReference type="OrthoDB" id="10467451at2759"/>
<accession>A0A0D8XIA9</accession>
<proteinExistence type="predicted"/>
<organism evidence="1 2">
    <name type="scientific">Dictyocaulus viviparus</name>
    <name type="common">Bovine lungworm</name>
    <dbReference type="NCBI Taxonomy" id="29172"/>
    <lineage>
        <taxon>Eukaryota</taxon>
        <taxon>Metazoa</taxon>
        <taxon>Ecdysozoa</taxon>
        <taxon>Nematoda</taxon>
        <taxon>Chromadorea</taxon>
        <taxon>Rhabditida</taxon>
        <taxon>Rhabditina</taxon>
        <taxon>Rhabditomorpha</taxon>
        <taxon>Strongyloidea</taxon>
        <taxon>Metastrongylidae</taxon>
        <taxon>Dictyocaulus</taxon>
    </lineage>
</organism>
<dbReference type="Proteomes" id="UP000053766">
    <property type="component" value="Unassembled WGS sequence"/>
</dbReference>
<reference evidence="2" key="2">
    <citation type="journal article" date="2016" name="Sci. Rep.">
        <title>Dictyocaulus viviparus genome, variome and transcriptome elucidate lungworm biology and support future intervention.</title>
        <authorList>
            <person name="McNulty S.N."/>
            <person name="Strube C."/>
            <person name="Rosa B.A."/>
            <person name="Martin J.C."/>
            <person name="Tyagi R."/>
            <person name="Choi Y.J."/>
            <person name="Wang Q."/>
            <person name="Hallsworth Pepin K."/>
            <person name="Zhang X."/>
            <person name="Ozersky P."/>
            <person name="Wilson R.K."/>
            <person name="Sternberg P.W."/>
            <person name="Gasser R.B."/>
            <person name="Mitreva M."/>
        </authorList>
    </citation>
    <scope>NUCLEOTIDE SEQUENCE [LARGE SCALE GENOMIC DNA]</scope>
    <source>
        <strain evidence="2">HannoverDv2000</strain>
    </source>
</reference>
<reference evidence="1 2" key="1">
    <citation type="submission" date="2013-11" db="EMBL/GenBank/DDBJ databases">
        <title>Draft genome of the bovine lungworm Dictyocaulus viviparus.</title>
        <authorList>
            <person name="Mitreva M."/>
        </authorList>
    </citation>
    <scope>NUCLEOTIDE SEQUENCE [LARGE SCALE GENOMIC DNA]</scope>
    <source>
        <strain evidence="1 2">HannoverDv2000</strain>
    </source>
</reference>
<protein>
    <submittedName>
        <fullName evidence="1">Uncharacterized protein</fullName>
    </submittedName>
</protein>
<dbReference type="AlphaFoldDB" id="A0A0D8XIA9"/>
<name>A0A0D8XIA9_DICVI</name>
<evidence type="ECO:0000313" key="1">
    <source>
        <dbReference type="EMBL" id="KJH44385.1"/>
    </source>
</evidence>
<gene>
    <name evidence="1" type="ORF">DICVIV_09596</name>
</gene>
<sequence>MEVDERGYRRESGQVACEESSQRFYNNWGRFFRCSDLILFGPGAVRFLTDEIACRIFKGRTFGTT</sequence>
<keyword evidence="2" id="KW-1185">Reference proteome</keyword>